<dbReference type="OrthoDB" id="512771at2"/>
<accession>E0UKN5</accession>
<dbReference type="SUPFAM" id="SSF54427">
    <property type="entry name" value="NTF2-like"/>
    <property type="match status" value="1"/>
</dbReference>
<evidence type="ECO:0000313" key="3">
    <source>
        <dbReference type="Proteomes" id="UP000008206"/>
    </source>
</evidence>
<dbReference type="Gene3D" id="3.10.450.50">
    <property type="match status" value="1"/>
</dbReference>
<name>E0UKN5_GLOV7</name>
<dbReference type="GO" id="GO:0016853">
    <property type="term" value="F:isomerase activity"/>
    <property type="evidence" value="ECO:0007669"/>
    <property type="project" value="UniProtKB-KW"/>
</dbReference>
<dbReference type="Proteomes" id="UP000008206">
    <property type="component" value="Plasmid Cy782201"/>
</dbReference>
<geneLocation type="plasmid" evidence="2 3">
    <name>Cy782201</name>
</geneLocation>
<dbReference type="KEGG" id="cyj:Cyan7822_5650"/>
<sequence>MDSDKQAIQKVFEVDYPTYVRNKDRENYGTMYTENALWMPPNAPDRCGIPDILIGYDAAIGVENKQIDPTFTAEEIHVIGDLGYVLGISNATITTTNPDGTSSISKVLYRALWLMKKEQDTWKIHRQIWNVKP</sequence>
<gene>
    <name evidence="2" type="ordered locus">Cyan7822_5650</name>
</gene>
<dbReference type="HOGENOM" id="CLU_1968328_0_0_3"/>
<organism evidence="2 3">
    <name type="scientific">Gloeothece verrucosa (strain PCC 7822)</name>
    <name type="common">Cyanothece sp. (strain PCC 7822)</name>
    <dbReference type="NCBI Taxonomy" id="497965"/>
    <lineage>
        <taxon>Bacteria</taxon>
        <taxon>Bacillati</taxon>
        <taxon>Cyanobacteriota</taxon>
        <taxon>Cyanophyceae</taxon>
        <taxon>Oscillatoriophycideae</taxon>
        <taxon>Chroococcales</taxon>
        <taxon>Aphanothecaceae</taxon>
        <taxon>Gloeothece</taxon>
        <taxon>Gloeothece verrucosa</taxon>
    </lineage>
</organism>
<keyword evidence="2" id="KW-0413">Isomerase</keyword>
<dbReference type="InterPro" id="IPR032710">
    <property type="entry name" value="NTF2-like_dom_sf"/>
</dbReference>
<dbReference type="AlphaFoldDB" id="E0UKN5"/>
<reference evidence="3" key="1">
    <citation type="journal article" date="2011" name="MBio">
        <title>Novel metabolic attributes of the genus Cyanothece, comprising a group of unicellular nitrogen-fixing Cyanobacteria.</title>
        <authorList>
            <person name="Bandyopadhyay A."/>
            <person name="Elvitigala T."/>
            <person name="Welsh E."/>
            <person name="Stockel J."/>
            <person name="Liberton M."/>
            <person name="Min H."/>
            <person name="Sherman L.A."/>
            <person name="Pakrasi H.B."/>
        </authorList>
    </citation>
    <scope>NUCLEOTIDE SEQUENCE [LARGE SCALE GENOMIC DNA]</scope>
    <source>
        <strain evidence="3">PCC 7822</strain>
        <plasmid evidence="3">Cy782201</plasmid>
    </source>
</reference>
<evidence type="ECO:0000313" key="2">
    <source>
        <dbReference type="EMBL" id="ADN17515.1"/>
    </source>
</evidence>
<dbReference type="InterPro" id="IPR027843">
    <property type="entry name" value="DUF4440"/>
</dbReference>
<dbReference type="RefSeq" id="WP_013334265.1">
    <property type="nucleotide sequence ID" value="NC_014533.1"/>
</dbReference>
<keyword evidence="3" id="KW-1185">Reference proteome</keyword>
<keyword evidence="2" id="KW-0614">Plasmid</keyword>
<feature type="domain" description="DUF4440" evidence="1">
    <location>
        <begin position="15"/>
        <end position="124"/>
    </location>
</feature>
<evidence type="ECO:0000259" key="1">
    <source>
        <dbReference type="Pfam" id="PF14534"/>
    </source>
</evidence>
<dbReference type="Pfam" id="PF14534">
    <property type="entry name" value="DUF4440"/>
    <property type="match status" value="1"/>
</dbReference>
<proteinExistence type="predicted"/>
<protein>
    <submittedName>
        <fullName evidence="2">Ketosteroid isomerase-like protein</fullName>
    </submittedName>
</protein>
<dbReference type="EMBL" id="CP002199">
    <property type="protein sequence ID" value="ADN17515.1"/>
    <property type="molecule type" value="Genomic_DNA"/>
</dbReference>